<dbReference type="EMBL" id="CAJNBK010000007">
    <property type="protein sequence ID" value="CAE6754681.1"/>
    <property type="molecule type" value="Genomic_DNA"/>
</dbReference>
<keyword evidence="2" id="KW-1185">Reference proteome</keyword>
<gene>
    <name evidence="1" type="ORF">R69888_03126</name>
</gene>
<dbReference type="Proteomes" id="UP000672526">
    <property type="component" value="Unassembled WGS sequence"/>
</dbReference>
<protein>
    <submittedName>
        <fullName evidence="1">Uncharacterized protein</fullName>
    </submittedName>
</protein>
<comment type="caution">
    <text evidence="1">The sequence shown here is derived from an EMBL/GenBank/DDBJ whole genome shotgun (WGS) entry which is preliminary data.</text>
</comment>
<sequence>MNASNPIDYQVPPGWGDDPLSEFQWAGMKNEFASFVHAPGWRNALSAIAEDLSKCSAYAISGAFEVDDPAAGFLFMTAHNHFLASARLVSSGQCLSAYATGRAAVESALYGWYLAGKPDACQRWHDKPKTRGERKKWDQEFRFSALSDALSMISEDASKWAKEMHQTAIDFGAHPNKEALYSNMRLETTMEGRRLTMEFLHTSRAASLSATKFVIETGMFVVTLFGRAYPDADRFHGLVKAASRHAEALRALVAEYAQVVKDDVQGLSAPHDGIP</sequence>
<evidence type="ECO:0000313" key="1">
    <source>
        <dbReference type="EMBL" id="CAE6754681.1"/>
    </source>
</evidence>
<dbReference type="RefSeq" id="WP_211612089.1">
    <property type="nucleotide sequence ID" value="NZ_CAJNBK010000007.1"/>
</dbReference>
<accession>A0ABM8RIJ7</accession>
<evidence type="ECO:0000313" key="2">
    <source>
        <dbReference type="Proteomes" id="UP000672526"/>
    </source>
</evidence>
<reference evidence="1 2" key="1">
    <citation type="submission" date="2021-02" db="EMBL/GenBank/DDBJ databases">
        <authorList>
            <person name="Vanwijnsberghe S."/>
        </authorList>
    </citation>
    <scope>NUCLEOTIDE SEQUENCE [LARGE SCALE GENOMIC DNA]</scope>
    <source>
        <strain evidence="1 2">LMG 31837</strain>
    </source>
</reference>
<proteinExistence type="predicted"/>
<name>A0ABM8RIJ7_9BURK</name>
<organism evidence="1 2">
    <name type="scientific">Paraburkholderia haematera</name>
    <dbReference type="NCBI Taxonomy" id="2793077"/>
    <lineage>
        <taxon>Bacteria</taxon>
        <taxon>Pseudomonadati</taxon>
        <taxon>Pseudomonadota</taxon>
        <taxon>Betaproteobacteria</taxon>
        <taxon>Burkholderiales</taxon>
        <taxon>Burkholderiaceae</taxon>
        <taxon>Paraburkholderia</taxon>
    </lineage>
</organism>